<reference evidence="1" key="1">
    <citation type="submission" date="2021-04" db="EMBL/GenBank/DDBJ databases">
        <title>Genomic analysis of electroactive and textile dye degrading Bacillus circulans strain: DC10 isolated from constructed wetland-microbial fuel cells treating textile dye wastewaters.</title>
        <authorList>
            <person name="Patel D.U."/>
            <person name="Desai C.R."/>
        </authorList>
    </citation>
    <scope>NUCLEOTIDE SEQUENCE</scope>
    <source>
        <strain evidence="1">DC10</strain>
    </source>
</reference>
<dbReference type="EMBL" id="JAGTPX010000006">
    <property type="protein sequence ID" value="MBR8669483.1"/>
    <property type="molecule type" value="Genomic_DNA"/>
</dbReference>
<evidence type="ECO:0000313" key="1">
    <source>
        <dbReference type="EMBL" id="MBR8669483.1"/>
    </source>
</evidence>
<protein>
    <submittedName>
        <fullName evidence="1">Uncharacterized protein</fullName>
    </submittedName>
</protein>
<sequence>MISYTEEEKVVVTKLVMELARIDNKKRRKDLVWWYSMASGINNNEKTKKIMEDIGAI</sequence>
<dbReference type="AlphaFoldDB" id="A0A941GDK8"/>
<dbReference type="OrthoDB" id="9905453at2"/>
<comment type="caution">
    <text evidence="1">The sequence shown here is derived from an EMBL/GenBank/DDBJ whole genome shotgun (WGS) entry which is preliminary data.</text>
</comment>
<proteinExistence type="predicted"/>
<dbReference type="RefSeq" id="WP_156827851.1">
    <property type="nucleotide sequence ID" value="NZ_JAGTPX020000007.1"/>
</dbReference>
<gene>
    <name evidence="1" type="ORF">KD144_08010</name>
</gene>
<accession>A0A941GDK8</accession>
<organism evidence="1">
    <name type="scientific">Niallia circulans</name>
    <name type="common">Bacillus circulans</name>
    <dbReference type="NCBI Taxonomy" id="1397"/>
    <lineage>
        <taxon>Bacteria</taxon>
        <taxon>Bacillati</taxon>
        <taxon>Bacillota</taxon>
        <taxon>Bacilli</taxon>
        <taxon>Bacillales</taxon>
        <taxon>Bacillaceae</taxon>
        <taxon>Niallia</taxon>
    </lineage>
</organism>
<name>A0A941GDK8_NIACI</name>